<keyword evidence="3" id="KW-1185">Reference proteome</keyword>
<feature type="region of interest" description="Disordered" evidence="1">
    <location>
        <begin position="17"/>
        <end position="61"/>
    </location>
</feature>
<protein>
    <submittedName>
        <fullName evidence="2">Uncharacterized protein</fullName>
    </submittedName>
</protein>
<accession>A0A543EV63</accession>
<feature type="compositionally biased region" description="Basic and acidic residues" evidence="1">
    <location>
        <begin position="34"/>
        <end position="61"/>
    </location>
</feature>
<gene>
    <name evidence="2" type="ORF">FB390_5599</name>
</gene>
<evidence type="ECO:0000313" key="2">
    <source>
        <dbReference type="EMBL" id="TQM25449.1"/>
    </source>
</evidence>
<reference evidence="2 3" key="1">
    <citation type="submission" date="2019-06" db="EMBL/GenBank/DDBJ databases">
        <title>Sequencing the genomes of 1000 actinobacteria strains.</title>
        <authorList>
            <person name="Klenk H.-P."/>
        </authorList>
    </citation>
    <scope>NUCLEOTIDE SEQUENCE [LARGE SCALE GENOMIC DNA]</scope>
    <source>
        <strain evidence="2 3">DSM 103495</strain>
    </source>
</reference>
<dbReference type="AlphaFoldDB" id="A0A543EV63"/>
<dbReference type="Proteomes" id="UP000316331">
    <property type="component" value="Unassembled WGS sequence"/>
</dbReference>
<organism evidence="2 3">
    <name type="scientific">Nocardia bhagyanarayanae</name>
    <dbReference type="NCBI Taxonomy" id="1215925"/>
    <lineage>
        <taxon>Bacteria</taxon>
        <taxon>Bacillati</taxon>
        <taxon>Actinomycetota</taxon>
        <taxon>Actinomycetes</taxon>
        <taxon>Mycobacteriales</taxon>
        <taxon>Nocardiaceae</taxon>
        <taxon>Nocardia</taxon>
    </lineage>
</organism>
<dbReference type="EMBL" id="VFPG01000002">
    <property type="protein sequence ID" value="TQM25449.1"/>
    <property type="molecule type" value="Genomic_DNA"/>
</dbReference>
<name>A0A543EV63_9NOCA</name>
<proteinExistence type="predicted"/>
<evidence type="ECO:0000256" key="1">
    <source>
        <dbReference type="SAM" id="MobiDB-lite"/>
    </source>
</evidence>
<sequence>MTTYGILVFDDAEELDFAGPWGGPSHPPSPESALARDHSVGDDHARVDRDLPDRRGLSVFR</sequence>
<evidence type="ECO:0000313" key="3">
    <source>
        <dbReference type="Proteomes" id="UP000316331"/>
    </source>
</evidence>
<comment type="caution">
    <text evidence="2">The sequence shown here is derived from an EMBL/GenBank/DDBJ whole genome shotgun (WGS) entry which is preliminary data.</text>
</comment>